<evidence type="ECO:0000313" key="3">
    <source>
        <dbReference type="Proteomes" id="UP001620262"/>
    </source>
</evidence>
<feature type="chain" id="PRO_5045341500" evidence="1">
    <location>
        <begin position="22"/>
        <end position="313"/>
    </location>
</feature>
<proteinExistence type="predicted"/>
<evidence type="ECO:0000313" key="2">
    <source>
        <dbReference type="EMBL" id="MFK3864145.1"/>
    </source>
</evidence>
<keyword evidence="3" id="KW-1185">Reference proteome</keyword>
<reference evidence="2 3" key="1">
    <citation type="submission" date="2024-11" db="EMBL/GenBank/DDBJ databases">
        <title>The Natural Products Discovery Center: Release of the First 8490 Sequenced Strains for Exploring Actinobacteria Biosynthetic Diversity.</title>
        <authorList>
            <person name="Kalkreuter E."/>
            <person name="Kautsar S.A."/>
            <person name="Yang D."/>
            <person name="Bader C.D."/>
            <person name="Teijaro C.N."/>
            <person name="Fluegel L."/>
            <person name="Davis C.M."/>
            <person name="Simpson J.R."/>
            <person name="Lauterbach L."/>
            <person name="Steele A.D."/>
            <person name="Gui C."/>
            <person name="Meng S."/>
            <person name="Li G."/>
            <person name="Viehrig K."/>
            <person name="Ye F."/>
            <person name="Su P."/>
            <person name="Kiefer A.F."/>
            <person name="Nichols A."/>
            <person name="Cepeda A.J."/>
            <person name="Yan W."/>
            <person name="Fan B."/>
            <person name="Jiang Y."/>
            <person name="Adhikari A."/>
            <person name="Zheng C.-J."/>
            <person name="Schuster L."/>
            <person name="Cowan T.M."/>
            <person name="Smanski M.J."/>
            <person name="Chevrette M.G."/>
            <person name="De Carvalho L.P.S."/>
            <person name="Shen B."/>
        </authorList>
    </citation>
    <scope>NUCLEOTIDE SEQUENCE [LARGE SCALE GENOMIC DNA]</scope>
    <source>
        <strain evidence="2 3">NPDC078403</strain>
    </source>
</reference>
<gene>
    <name evidence="2" type="ORF">ACI2JU_09680</name>
</gene>
<dbReference type="EMBL" id="JBJDOT010000011">
    <property type="protein sequence ID" value="MFK3864145.1"/>
    <property type="molecule type" value="Genomic_DNA"/>
</dbReference>
<dbReference type="RefSeq" id="WP_149981212.1">
    <property type="nucleotide sequence ID" value="NZ_CABVLM010000005.1"/>
</dbReference>
<name>A0ABW8KZ06_9GAMM</name>
<accession>A0ABW8KZ06</accession>
<evidence type="ECO:0000256" key="1">
    <source>
        <dbReference type="SAM" id="SignalP"/>
    </source>
</evidence>
<feature type="signal peptide" evidence="1">
    <location>
        <begin position="1"/>
        <end position="21"/>
    </location>
</feature>
<sequence length="313" mass="35366">MRIVYYFVTLFSFFSSAYVLANNTDEVTHITWLQSDAAPFHLAKTAQTPDGGLCDYLVEQLIIELPDIEHTREMLPQKRIGKYLDEGQQACYPCMIHRKVNTPRVIYSVPTTVYPPFAIIASAKTAKVISQQHSSPINLVKLLTDNKFIFGQSAARKFTPELNTIARNTKSDQHTSLSWNSENESSSVINRLNHGYIDYTIDYPFLADYYNRFSEFDNVVTLPIADHADKLVLGAIGCSTNAPNNFANNALKKINRVLTNSILPSAKYQQTQRVLLENTFADFDQQYQQQILKLTQPTTLAEPISLSPSVTEQ</sequence>
<organism evidence="2 3">
    <name type="scientific">Pseudoalteromonas rhizosphaerae</name>
    <dbReference type="NCBI Taxonomy" id="2518973"/>
    <lineage>
        <taxon>Bacteria</taxon>
        <taxon>Pseudomonadati</taxon>
        <taxon>Pseudomonadota</taxon>
        <taxon>Gammaproteobacteria</taxon>
        <taxon>Alteromonadales</taxon>
        <taxon>Pseudoalteromonadaceae</taxon>
        <taxon>Pseudoalteromonas</taxon>
    </lineage>
</organism>
<protein>
    <submittedName>
        <fullName evidence="2">ABC transporter substrate-binding protein</fullName>
    </submittedName>
</protein>
<keyword evidence="1" id="KW-0732">Signal</keyword>
<dbReference type="Proteomes" id="UP001620262">
    <property type="component" value="Unassembled WGS sequence"/>
</dbReference>
<comment type="caution">
    <text evidence="2">The sequence shown here is derived from an EMBL/GenBank/DDBJ whole genome shotgun (WGS) entry which is preliminary data.</text>
</comment>